<comment type="caution">
    <text evidence="1">The sequence shown here is derived from an EMBL/GenBank/DDBJ whole genome shotgun (WGS) entry which is preliminary data.</text>
</comment>
<sequence>MHFEESCFNRTLDVTRLHDNVVPSSSLIISNKTSGAVLREKQNKPESTCSMELKLPDDNLIENVPVKIQQPSEKVKILTKKYDLLKRKVRSLNEKKKETGWKDCSLF</sequence>
<dbReference type="OrthoDB" id="7312725at2759"/>
<dbReference type="Proteomes" id="UP000691718">
    <property type="component" value="Unassembled WGS sequence"/>
</dbReference>
<reference evidence="1" key="1">
    <citation type="submission" date="2021-04" db="EMBL/GenBank/DDBJ databases">
        <authorList>
            <person name="Tunstrom K."/>
        </authorList>
    </citation>
    <scope>NUCLEOTIDE SEQUENCE</scope>
</reference>
<evidence type="ECO:0000313" key="1">
    <source>
        <dbReference type="EMBL" id="CAG4970543.1"/>
    </source>
</evidence>
<name>A0A8S3WMY6_PARAO</name>
<organism evidence="1 2">
    <name type="scientific">Parnassius apollo</name>
    <name type="common">Apollo butterfly</name>
    <name type="synonym">Papilio apollo</name>
    <dbReference type="NCBI Taxonomy" id="110799"/>
    <lineage>
        <taxon>Eukaryota</taxon>
        <taxon>Metazoa</taxon>
        <taxon>Ecdysozoa</taxon>
        <taxon>Arthropoda</taxon>
        <taxon>Hexapoda</taxon>
        <taxon>Insecta</taxon>
        <taxon>Pterygota</taxon>
        <taxon>Neoptera</taxon>
        <taxon>Endopterygota</taxon>
        <taxon>Lepidoptera</taxon>
        <taxon>Glossata</taxon>
        <taxon>Ditrysia</taxon>
        <taxon>Papilionoidea</taxon>
        <taxon>Papilionidae</taxon>
        <taxon>Parnassiinae</taxon>
        <taxon>Parnassini</taxon>
        <taxon>Parnassius</taxon>
        <taxon>Parnassius</taxon>
    </lineage>
</organism>
<protein>
    <submittedName>
        <fullName evidence="1">(apollo) hypothetical protein</fullName>
    </submittedName>
</protein>
<dbReference type="AlphaFoldDB" id="A0A8S3WMY6"/>
<accession>A0A8S3WMY6</accession>
<gene>
    <name evidence="1" type="ORF">PAPOLLO_LOCUS8307</name>
</gene>
<keyword evidence="2" id="KW-1185">Reference proteome</keyword>
<proteinExistence type="predicted"/>
<evidence type="ECO:0000313" key="2">
    <source>
        <dbReference type="Proteomes" id="UP000691718"/>
    </source>
</evidence>
<dbReference type="EMBL" id="CAJQZP010000585">
    <property type="protein sequence ID" value="CAG4970543.1"/>
    <property type="molecule type" value="Genomic_DNA"/>
</dbReference>